<reference evidence="1 2" key="1">
    <citation type="submission" date="2019-03" db="EMBL/GenBank/DDBJ databases">
        <title>Single cell metagenomics reveals metabolic interactions within the superorganism composed of flagellate Streblomastix strix and complex community of Bacteroidetes bacteria on its surface.</title>
        <authorList>
            <person name="Treitli S.C."/>
            <person name="Kolisko M."/>
            <person name="Husnik F."/>
            <person name="Keeling P."/>
            <person name="Hampl V."/>
        </authorList>
    </citation>
    <scope>NUCLEOTIDE SEQUENCE [LARGE SCALE GENOMIC DNA]</scope>
    <source>
        <strain evidence="1">ST1C</strain>
    </source>
</reference>
<sequence>MLDICIKVLDNSTSNIFGSNTLTLVEKDQKARELFVELKSKSNIQLKLIFDFWIFSIIQKRIEIFSNSYERVMLDIIEFIVNRLGSNIYNNINKSGFLKKIESLIKEKVETQEKEKKDQPYPEVAEQLMNSIDEDEQNQVSIIRSYSRRCLNQVQWQGSERIQSQLTRSGNFFKSLHQGREENAQQNQSSLKPQPILIKQSLIQLMEEGGNEEIDALMINRADIKKTTVKQEADIAQSSIFNFEQIKRGEYYDDYDSYYDYM</sequence>
<evidence type="ECO:0000313" key="2">
    <source>
        <dbReference type="Proteomes" id="UP000324800"/>
    </source>
</evidence>
<organism evidence="1 2">
    <name type="scientific">Streblomastix strix</name>
    <dbReference type="NCBI Taxonomy" id="222440"/>
    <lineage>
        <taxon>Eukaryota</taxon>
        <taxon>Metamonada</taxon>
        <taxon>Preaxostyla</taxon>
        <taxon>Oxymonadida</taxon>
        <taxon>Streblomastigidae</taxon>
        <taxon>Streblomastix</taxon>
    </lineage>
</organism>
<dbReference type="EMBL" id="SNRW01008809">
    <property type="protein sequence ID" value="KAA6378951.1"/>
    <property type="molecule type" value="Genomic_DNA"/>
</dbReference>
<comment type="caution">
    <text evidence="1">The sequence shown here is derived from an EMBL/GenBank/DDBJ whole genome shotgun (WGS) entry which is preliminary data.</text>
</comment>
<gene>
    <name evidence="1" type="ORF">EZS28_025521</name>
</gene>
<dbReference type="Proteomes" id="UP000324800">
    <property type="component" value="Unassembled WGS sequence"/>
</dbReference>
<protein>
    <submittedName>
        <fullName evidence="1">Uncharacterized protein</fullName>
    </submittedName>
</protein>
<accession>A0A5J4V900</accession>
<dbReference type="AlphaFoldDB" id="A0A5J4V900"/>
<proteinExistence type="predicted"/>
<evidence type="ECO:0000313" key="1">
    <source>
        <dbReference type="EMBL" id="KAA6378951.1"/>
    </source>
</evidence>
<name>A0A5J4V900_9EUKA</name>